<dbReference type="Proteomes" id="UP000094600">
    <property type="component" value="Chromosome"/>
</dbReference>
<keyword evidence="1" id="KW-0472">Membrane</keyword>
<protein>
    <recommendedName>
        <fullName evidence="4">DUF805 domain-containing protein</fullName>
    </recommendedName>
</protein>
<gene>
    <name evidence="2" type="ORF">A9255_14025</name>
</gene>
<sequence length="68" mass="7471">MALAGVYGVFILIPQIAVTVRRLHDTNHSGWWLLLNLIPFGGLVVFIFILLEGSEGSNDYGADPKGMR</sequence>
<dbReference type="EMBL" id="CP016176">
    <property type="protein sequence ID" value="AOM41589.1"/>
    <property type="molecule type" value="Genomic_DNA"/>
</dbReference>
<feature type="transmembrane region" description="Helical" evidence="1">
    <location>
        <begin position="29"/>
        <end position="51"/>
    </location>
</feature>
<keyword evidence="1" id="KW-0812">Transmembrane</keyword>
<keyword evidence="1" id="KW-1133">Transmembrane helix</keyword>
<evidence type="ECO:0000313" key="3">
    <source>
        <dbReference type="Proteomes" id="UP000094600"/>
    </source>
</evidence>
<accession>A0ABM6DU88</accession>
<evidence type="ECO:0000256" key="1">
    <source>
        <dbReference type="SAM" id="Phobius"/>
    </source>
</evidence>
<dbReference type="InterPro" id="IPR008523">
    <property type="entry name" value="DUF805"/>
</dbReference>
<evidence type="ECO:0000313" key="2">
    <source>
        <dbReference type="EMBL" id="AOM41589.1"/>
    </source>
</evidence>
<keyword evidence="3" id="KW-1185">Reference proteome</keyword>
<dbReference type="PANTHER" id="PTHR34980:SF2">
    <property type="entry name" value="INNER MEMBRANE PROTEIN YHAH-RELATED"/>
    <property type="match status" value="1"/>
</dbReference>
<dbReference type="Pfam" id="PF05656">
    <property type="entry name" value="DUF805"/>
    <property type="match status" value="1"/>
</dbReference>
<evidence type="ECO:0008006" key="4">
    <source>
        <dbReference type="Google" id="ProtNLM"/>
    </source>
</evidence>
<dbReference type="PANTHER" id="PTHR34980">
    <property type="entry name" value="INNER MEMBRANE PROTEIN-RELATED-RELATED"/>
    <property type="match status" value="1"/>
</dbReference>
<name>A0ABM6DU88_XENHO</name>
<reference evidence="2 3" key="1">
    <citation type="submission" date="2016-06" db="EMBL/GenBank/DDBJ databases">
        <title>Bacterial characters and pathogenicity of Xenorhabdus hominickii from an entomopathogenic nematode, Steinernema monticolum.</title>
        <authorList>
            <person name="Park Y."/>
            <person name="Kim Y."/>
        </authorList>
    </citation>
    <scope>NUCLEOTIDE SEQUENCE [LARGE SCALE GENOMIC DNA]</scope>
    <source>
        <strain evidence="2 3">ANU1</strain>
    </source>
</reference>
<proteinExistence type="predicted"/>
<organism evidence="2 3">
    <name type="scientific">Xenorhabdus hominickii</name>
    <dbReference type="NCBI Taxonomy" id="351679"/>
    <lineage>
        <taxon>Bacteria</taxon>
        <taxon>Pseudomonadati</taxon>
        <taxon>Pseudomonadota</taxon>
        <taxon>Gammaproteobacteria</taxon>
        <taxon>Enterobacterales</taxon>
        <taxon>Morganellaceae</taxon>
        <taxon>Xenorhabdus</taxon>
    </lineage>
</organism>